<evidence type="ECO:0000256" key="1">
    <source>
        <dbReference type="ARBA" id="ARBA00023529"/>
    </source>
</evidence>
<comment type="catalytic activity">
    <reaction evidence="1">
        <text>Hydrolysis of proteins with broad specificity for peptide bonds, and a preference for a large uncharged residue in P1. Hydrolyzes peptide amides.</text>
        <dbReference type="EC" id="3.4.21.62"/>
    </reaction>
</comment>
<dbReference type="InterPro" id="IPR036852">
    <property type="entry name" value="Peptidase_S8/S53_dom_sf"/>
</dbReference>
<dbReference type="AlphaFoldDB" id="A0A1V9ZIU7"/>
<comment type="caution">
    <text evidence="3">The sequence shown here is derived from an EMBL/GenBank/DDBJ whole genome shotgun (WGS) entry which is preliminary data.</text>
</comment>
<organism evidence="3 4">
    <name type="scientific">Thraustotheca clavata</name>
    <dbReference type="NCBI Taxonomy" id="74557"/>
    <lineage>
        <taxon>Eukaryota</taxon>
        <taxon>Sar</taxon>
        <taxon>Stramenopiles</taxon>
        <taxon>Oomycota</taxon>
        <taxon>Saprolegniomycetes</taxon>
        <taxon>Saprolegniales</taxon>
        <taxon>Achlyaceae</taxon>
        <taxon>Thraustotheca</taxon>
    </lineage>
</organism>
<evidence type="ECO:0000313" key="3">
    <source>
        <dbReference type="EMBL" id="OQR97896.1"/>
    </source>
</evidence>
<dbReference type="EMBL" id="JNBS01001881">
    <property type="protein sequence ID" value="OQR97896.1"/>
    <property type="molecule type" value="Genomic_DNA"/>
</dbReference>
<dbReference type="Proteomes" id="UP000243217">
    <property type="component" value="Unassembled WGS sequence"/>
</dbReference>
<accession>A0A1V9ZIU7</accession>
<reference evidence="3 4" key="1">
    <citation type="journal article" date="2014" name="Genome Biol. Evol.">
        <title>The secreted proteins of Achlya hypogyna and Thraustotheca clavata identify the ancestral oomycete secretome and reveal gene acquisitions by horizontal gene transfer.</title>
        <authorList>
            <person name="Misner I."/>
            <person name="Blouin N."/>
            <person name="Leonard G."/>
            <person name="Richards T.A."/>
            <person name="Lane C.E."/>
        </authorList>
    </citation>
    <scope>NUCLEOTIDE SEQUENCE [LARGE SCALE GENOMIC DNA]</scope>
    <source>
        <strain evidence="3 4">ATCC 34112</strain>
    </source>
</reference>
<keyword evidence="4" id="KW-1185">Reference proteome</keyword>
<dbReference type="GO" id="GO:0006508">
    <property type="term" value="P:proteolysis"/>
    <property type="evidence" value="ECO:0007669"/>
    <property type="project" value="InterPro"/>
</dbReference>
<evidence type="ECO:0000256" key="2">
    <source>
        <dbReference type="ARBA" id="ARBA00023619"/>
    </source>
</evidence>
<evidence type="ECO:0000313" key="4">
    <source>
        <dbReference type="Proteomes" id="UP000243217"/>
    </source>
</evidence>
<dbReference type="Gene3D" id="3.40.50.200">
    <property type="entry name" value="Peptidase S8/S53 domain"/>
    <property type="match status" value="1"/>
</dbReference>
<dbReference type="EC" id="3.4.21.62" evidence="2"/>
<gene>
    <name evidence="3" type="ORF">THRCLA_21917</name>
</gene>
<sequence length="81" mass="8669">MLYKLGATSPTAFHDVVIGNIGAGERNAYVCPISFGAGPGWDAVTRFGTPIFDQLSTLILNNGTNSSSGCYNYSMQRFLKS</sequence>
<proteinExistence type="predicted"/>
<protein>
    <recommendedName>
        <fullName evidence="2">subtilisin</fullName>
        <ecNumber evidence="2">3.4.21.62</ecNumber>
    </recommendedName>
</protein>
<name>A0A1V9ZIU7_9STRA</name>
<dbReference type="GO" id="GO:0004252">
    <property type="term" value="F:serine-type endopeptidase activity"/>
    <property type="evidence" value="ECO:0007669"/>
    <property type="project" value="UniProtKB-EC"/>
</dbReference>